<feature type="chain" id="PRO_5007412088" evidence="1">
    <location>
        <begin position="39"/>
        <end position="165"/>
    </location>
</feature>
<dbReference type="AlphaFoldDB" id="A0A0J9SJ88"/>
<reference evidence="2 3" key="1">
    <citation type="submission" date="2011-08" db="EMBL/GenBank/DDBJ databases">
        <title>The Genome Sequence of Plasmodium vivax India VII.</title>
        <authorList>
            <consortium name="The Broad Institute Genome Sequencing Platform"/>
            <consortium name="The Broad Institute Genome Sequencing Center for Infectious Disease"/>
            <person name="Neafsey D."/>
            <person name="Carlton J."/>
            <person name="Barnwell J."/>
            <person name="Collins W."/>
            <person name="Escalante A."/>
            <person name="Mullikin J."/>
            <person name="Saul A."/>
            <person name="Guigo R."/>
            <person name="Camara F."/>
            <person name="Young S.K."/>
            <person name="Zeng Q."/>
            <person name="Gargeya S."/>
            <person name="Fitzgerald M."/>
            <person name="Haas B."/>
            <person name="Abouelleil A."/>
            <person name="Alvarado L."/>
            <person name="Arachchi H.M."/>
            <person name="Berlin A."/>
            <person name="Brown A."/>
            <person name="Chapman S.B."/>
            <person name="Chen Z."/>
            <person name="Dunbar C."/>
            <person name="Freedman E."/>
            <person name="Gearin G."/>
            <person name="Gellesch M."/>
            <person name="Goldberg J."/>
            <person name="Griggs A."/>
            <person name="Gujja S."/>
            <person name="Heiman D."/>
            <person name="Howarth C."/>
            <person name="Larson L."/>
            <person name="Lui A."/>
            <person name="MacDonald P.J.P."/>
            <person name="Montmayeur A."/>
            <person name="Murphy C."/>
            <person name="Neiman D."/>
            <person name="Pearson M."/>
            <person name="Priest M."/>
            <person name="Roberts A."/>
            <person name="Saif S."/>
            <person name="Shea T."/>
            <person name="Shenoy N."/>
            <person name="Sisk P."/>
            <person name="Stolte C."/>
            <person name="Sykes S."/>
            <person name="Wortman J."/>
            <person name="Nusbaum C."/>
            <person name="Birren B."/>
        </authorList>
    </citation>
    <scope>NUCLEOTIDE SEQUENCE [LARGE SCALE GENOMIC DNA]</scope>
    <source>
        <strain evidence="2 3">India VII</strain>
    </source>
</reference>
<sequence length="165" mass="18091">MRRIRTGAGPAPLPLLPPLPLLLLLLLVLLTAGGVAKCEEPNEGANQVAASNTTEERIRDVLNSVSVGQAIKRERNLLDDVAKYIHYLKVLSLVAPRGNVEGGRHGHGERVGRGESADDGFINVDATAKGAMEKRRVNIRYFSQGNNYKNNVNDVRREVNRVLFT</sequence>
<proteinExistence type="predicted"/>
<dbReference type="Proteomes" id="UP000053562">
    <property type="component" value="Unassembled WGS sequence"/>
</dbReference>
<feature type="signal peptide" evidence="1">
    <location>
        <begin position="1"/>
        <end position="38"/>
    </location>
</feature>
<organism evidence="2 3">
    <name type="scientific">Plasmodium vivax India VII</name>
    <dbReference type="NCBI Taxonomy" id="1077284"/>
    <lineage>
        <taxon>Eukaryota</taxon>
        <taxon>Sar</taxon>
        <taxon>Alveolata</taxon>
        <taxon>Apicomplexa</taxon>
        <taxon>Aconoidasida</taxon>
        <taxon>Haemosporida</taxon>
        <taxon>Plasmodiidae</taxon>
        <taxon>Plasmodium</taxon>
        <taxon>Plasmodium (Plasmodium)</taxon>
    </lineage>
</organism>
<gene>
    <name evidence="2" type="ORF">PVIIG_02461</name>
</gene>
<name>A0A0J9SJ88_PLAVI</name>
<keyword evidence="1" id="KW-0732">Signal</keyword>
<dbReference type="OrthoDB" id="392573at2759"/>
<dbReference type="EMBL" id="KQ234166">
    <property type="protein sequence ID" value="KMZ82675.1"/>
    <property type="molecule type" value="Genomic_DNA"/>
</dbReference>
<evidence type="ECO:0000313" key="2">
    <source>
        <dbReference type="EMBL" id="KMZ82676.1"/>
    </source>
</evidence>
<protein>
    <submittedName>
        <fullName evidence="2">Uncharacterized protein</fullName>
    </submittedName>
</protein>
<evidence type="ECO:0000313" key="3">
    <source>
        <dbReference type="Proteomes" id="UP000053562"/>
    </source>
</evidence>
<dbReference type="EMBL" id="KQ234166">
    <property type="protein sequence ID" value="KMZ82676.1"/>
    <property type="molecule type" value="Genomic_DNA"/>
</dbReference>
<evidence type="ECO:0000256" key="1">
    <source>
        <dbReference type="SAM" id="SignalP"/>
    </source>
</evidence>
<accession>A0A0J9SJ88</accession>